<dbReference type="PROSITE" id="PS01031">
    <property type="entry name" value="SHSP"/>
    <property type="match status" value="1"/>
</dbReference>
<name>A0A1V4D1V3_9ACTN</name>
<dbReference type="Pfam" id="PF00011">
    <property type="entry name" value="HSP20"/>
    <property type="match status" value="1"/>
</dbReference>
<evidence type="ECO:0000256" key="1">
    <source>
        <dbReference type="PROSITE-ProRule" id="PRU00285"/>
    </source>
</evidence>
<feature type="compositionally biased region" description="Basic residues" evidence="3">
    <location>
        <begin position="1"/>
        <end position="10"/>
    </location>
</feature>
<dbReference type="SUPFAM" id="SSF49764">
    <property type="entry name" value="HSP20-like chaperones"/>
    <property type="match status" value="1"/>
</dbReference>
<dbReference type="PANTHER" id="PTHR11527">
    <property type="entry name" value="HEAT-SHOCK PROTEIN 20 FAMILY MEMBER"/>
    <property type="match status" value="1"/>
</dbReference>
<feature type="compositionally biased region" description="Basic and acidic residues" evidence="3">
    <location>
        <begin position="149"/>
        <end position="158"/>
    </location>
</feature>
<dbReference type="EMBL" id="LAKD02000057">
    <property type="protein sequence ID" value="OPF76724.1"/>
    <property type="molecule type" value="Genomic_DNA"/>
</dbReference>
<comment type="caution">
    <text evidence="5">The sequence shown here is derived from an EMBL/GenBank/DDBJ whole genome shotgun (WGS) entry which is preliminary data.</text>
</comment>
<dbReference type="InterPro" id="IPR031107">
    <property type="entry name" value="Small_HSP"/>
</dbReference>
<organism evidence="5 6">
    <name type="scientific">Streptomyces antioxidans</name>
    <dbReference type="NCBI Taxonomy" id="1507734"/>
    <lineage>
        <taxon>Bacteria</taxon>
        <taxon>Bacillati</taxon>
        <taxon>Actinomycetota</taxon>
        <taxon>Actinomycetes</taxon>
        <taxon>Kitasatosporales</taxon>
        <taxon>Streptomycetaceae</taxon>
        <taxon>Streptomyces</taxon>
    </lineage>
</organism>
<gene>
    <name evidence="5" type="ORF">VT50_0223040</name>
</gene>
<dbReference type="Gene3D" id="2.60.40.790">
    <property type="match status" value="1"/>
</dbReference>
<accession>A0A1V4D1V3</accession>
<keyword evidence="6" id="KW-1185">Reference proteome</keyword>
<dbReference type="Proteomes" id="UP000033615">
    <property type="component" value="Unassembled WGS sequence"/>
</dbReference>
<dbReference type="OrthoDB" id="9809760at2"/>
<sequence length="196" mass="21782">MSTPARRHQPQRQGAMDRPRVWARNPLAEFDDLLSQMGGLLESAVGGAATPGLTAWAPAADVTEGDEAYHVELELPGVRRQEIDIEVNGQELTVTGEIKERERTGVLRRGGRRTGRFEYRMLLPSEVNTEGVKAVMSEGILTITVPKAETAKPRHIEITESVQGESVQGEGRRQQEPQRQQQPQQEQQRPQQPGGF</sequence>
<dbReference type="InterPro" id="IPR002068">
    <property type="entry name" value="A-crystallin/Hsp20_dom"/>
</dbReference>
<feature type="domain" description="SHSP" evidence="4">
    <location>
        <begin position="51"/>
        <end position="161"/>
    </location>
</feature>
<evidence type="ECO:0000256" key="2">
    <source>
        <dbReference type="RuleBase" id="RU003616"/>
    </source>
</evidence>
<proteinExistence type="inferred from homology"/>
<protein>
    <submittedName>
        <fullName evidence="5">Heat-shock protein</fullName>
    </submittedName>
</protein>
<evidence type="ECO:0000313" key="5">
    <source>
        <dbReference type="EMBL" id="OPF76724.1"/>
    </source>
</evidence>
<evidence type="ECO:0000259" key="4">
    <source>
        <dbReference type="PROSITE" id="PS01031"/>
    </source>
</evidence>
<feature type="compositionally biased region" description="Low complexity" evidence="3">
    <location>
        <begin position="177"/>
        <end position="196"/>
    </location>
</feature>
<dbReference type="CDD" id="cd06464">
    <property type="entry name" value="ACD_sHsps-like"/>
    <property type="match status" value="1"/>
</dbReference>
<dbReference type="AlphaFoldDB" id="A0A1V4D1V3"/>
<feature type="region of interest" description="Disordered" evidence="3">
    <location>
        <begin position="1"/>
        <end position="20"/>
    </location>
</feature>
<evidence type="ECO:0000313" key="6">
    <source>
        <dbReference type="Proteomes" id="UP000033615"/>
    </source>
</evidence>
<reference evidence="5" key="1">
    <citation type="submission" date="2016-12" db="EMBL/GenBank/DDBJ databases">
        <title>Genome sequence of Streptomyces antioxidans MUSC 164.</title>
        <authorList>
            <person name="Lee L.-H."/>
            <person name="Ser H.-L."/>
        </authorList>
    </citation>
    <scope>NUCLEOTIDE SEQUENCE [LARGE SCALE GENOMIC DNA]</scope>
    <source>
        <strain evidence="5">MUSC 164</strain>
    </source>
</reference>
<evidence type="ECO:0000256" key="3">
    <source>
        <dbReference type="SAM" id="MobiDB-lite"/>
    </source>
</evidence>
<comment type="similarity">
    <text evidence="1 2">Belongs to the small heat shock protein (HSP20) family.</text>
</comment>
<feature type="region of interest" description="Disordered" evidence="3">
    <location>
        <begin position="149"/>
        <end position="196"/>
    </location>
</feature>
<dbReference type="InterPro" id="IPR008978">
    <property type="entry name" value="HSP20-like_chaperone"/>
</dbReference>